<sequence>MSNWRLRPMTPADLPQVAQLEQELFGAEAWSEQLLAADLEAAAGTQGPADRSYLVAEVASSAGPAGQDAIKQGAGEQVAVEQGAGEQPGELIGYAGLWYGDGRGDADLLTIATVPAWRRKGIGSALLDAAVEIARQAGCKHLLLEVRESNTGAQRLYESRGFKGLGRRRKYYLQPVEDALVMRLTLAKSSRNWPTAALRNGAEV</sequence>
<dbReference type="Proteomes" id="UP000250006">
    <property type="component" value="Unassembled WGS sequence"/>
</dbReference>
<keyword evidence="4" id="KW-0012">Acyltransferase</keyword>
<keyword evidence="2" id="KW-0963">Cytoplasm</keyword>
<organism evidence="6 7">
    <name type="scientific">Actinomyces bovis</name>
    <dbReference type="NCBI Taxonomy" id="1658"/>
    <lineage>
        <taxon>Bacteria</taxon>
        <taxon>Bacillati</taxon>
        <taxon>Actinomycetota</taxon>
        <taxon>Actinomycetes</taxon>
        <taxon>Actinomycetales</taxon>
        <taxon>Actinomycetaceae</taxon>
        <taxon>Actinomyces</taxon>
    </lineage>
</organism>
<evidence type="ECO:0000313" key="6">
    <source>
        <dbReference type="EMBL" id="SPT52866.1"/>
    </source>
</evidence>
<dbReference type="InterPro" id="IPR006464">
    <property type="entry name" value="AcTrfase_RimI/Ard1"/>
</dbReference>
<evidence type="ECO:0000256" key="1">
    <source>
        <dbReference type="ARBA" id="ARBA00005395"/>
    </source>
</evidence>
<dbReference type="RefSeq" id="WP_229116742.1">
    <property type="nucleotide sequence ID" value="NZ_UAPQ01000001.1"/>
</dbReference>
<dbReference type="PANTHER" id="PTHR43420:SF44">
    <property type="entry name" value="ACETYLTRANSFERASE YPEA"/>
    <property type="match status" value="1"/>
</dbReference>
<evidence type="ECO:0000313" key="7">
    <source>
        <dbReference type="Proteomes" id="UP000250006"/>
    </source>
</evidence>
<dbReference type="Gene3D" id="3.40.630.30">
    <property type="match status" value="1"/>
</dbReference>
<comment type="caution">
    <text evidence="6">The sequence shown here is derived from an EMBL/GenBank/DDBJ whole genome shotgun (WGS) entry which is preliminary data.</text>
</comment>
<dbReference type="SUPFAM" id="SSF55729">
    <property type="entry name" value="Acyl-CoA N-acyltransferases (Nat)"/>
    <property type="match status" value="1"/>
</dbReference>
<proteinExistence type="inferred from homology"/>
<protein>
    <submittedName>
        <fullName evidence="6">Ribosomal-protein-alanine N-acetyltransferase</fullName>
    </submittedName>
</protein>
<keyword evidence="3" id="KW-0808">Transferase</keyword>
<dbReference type="EMBL" id="UAPQ01000001">
    <property type="protein sequence ID" value="SPT52866.1"/>
    <property type="molecule type" value="Genomic_DNA"/>
</dbReference>
<evidence type="ECO:0000256" key="4">
    <source>
        <dbReference type="ARBA" id="ARBA00023315"/>
    </source>
</evidence>
<dbReference type="InterPro" id="IPR016181">
    <property type="entry name" value="Acyl_CoA_acyltransferase"/>
</dbReference>
<evidence type="ECO:0000256" key="3">
    <source>
        <dbReference type="ARBA" id="ARBA00022679"/>
    </source>
</evidence>
<accession>A0ABY1VMF5</accession>
<dbReference type="Pfam" id="PF00583">
    <property type="entry name" value="Acetyltransf_1"/>
    <property type="match status" value="1"/>
</dbReference>
<reference evidence="6 7" key="1">
    <citation type="submission" date="2018-06" db="EMBL/GenBank/DDBJ databases">
        <authorList>
            <consortium name="Pathogen Informatics"/>
            <person name="Doyle S."/>
        </authorList>
    </citation>
    <scope>NUCLEOTIDE SEQUENCE [LARGE SCALE GENOMIC DNA]</scope>
    <source>
        <strain evidence="6 7">NCTC11535</strain>
    </source>
</reference>
<dbReference type="InterPro" id="IPR050680">
    <property type="entry name" value="YpeA/RimI_acetyltransf"/>
</dbReference>
<dbReference type="InterPro" id="IPR000182">
    <property type="entry name" value="GNAT_dom"/>
</dbReference>
<gene>
    <name evidence="6" type="ORF">NCTC11535_00520</name>
</gene>
<evidence type="ECO:0000259" key="5">
    <source>
        <dbReference type="PROSITE" id="PS51186"/>
    </source>
</evidence>
<dbReference type="PROSITE" id="PS51186">
    <property type="entry name" value="GNAT"/>
    <property type="match status" value="1"/>
</dbReference>
<keyword evidence="7" id="KW-1185">Reference proteome</keyword>
<evidence type="ECO:0000256" key="2">
    <source>
        <dbReference type="ARBA" id="ARBA00022490"/>
    </source>
</evidence>
<comment type="similarity">
    <text evidence="1">Belongs to the acetyltransferase family. RimI subfamily.</text>
</comment>
<dbReference type="CDD" id="cd04301">
    <property type="entry name" value="NAT_SF"/>
    <property type="match status" value="1"/>
</dbReference>
<dbReference type="NCBIfam" id="TIGR01575">
    <property type="entry name" value="rimI"/>
    <property type="match status" value="1"/>
</dbReference>
<feature type="domain" description="N-acetyltransferase" evidence="5">
    <location>
        <begin position="4"/>
        <end position="187"/>
    </location>
</feature>
<name>A0ABY1VMF5_9ACTO</name>
<dbReference type="PANTHER" id="PTHR43420">
    <property type="entry name" value="ACETYLTRANSFERASE"/>
    <property type="match status" value="1"/>
</dbReference>